<dbReference type="CDD" id="cd02440">
    <property type="entry name" value="AdoMet_MTases"/>
    <property type="match status" value="1"/>
</dbReference>
<dbReference type="PANTHER" id="PTHR32183:SF6">
    <property type="entry name" value="CYSTEINE SULFINATE DESULFINASE_CYSTEINE DESULFURASE AND RELATED ENZYMES"/>
    <property type="match status" value="1"/>
</dbReference>
<dbReference type="PROSITE" id="PS51585">
    <property type="entry name" value="SAM_MT_TPMT"/>
    <property type="match status" value="1"/>
</dbReference>
<dbReference type="SUPFAM" id="SSF53335">
    <property type="entry name" value="S-adenosyl-L-methionine-dependent methyltransferases"/>
    <property type="match status" value="1"/>
</dbReference>
<name>A0A4R1KNG5_9FLAO</name>
<dbReference type="OrthoDB" id="9778208at2"/>
<dbReference type="Proteomes" id="UP000295714">
    <property type="component" value="Unassembled WGS sequence"/>
</dbReference>
<sequence>MKKNRFTELYWEERYLKETTGWNIGEISRPLKEYINQLEDKSLSILIPGAGNGYETEYLWLSGFKNVHMLDIARQPLLNFSTRVPNFPKQQLINDDFFNLEMKFDLILEQTFFCALEPSLRKDYAQKMSSLLRDKGKLSGILFNFELTEQGPPFGGDIKSYKILFEKYFKIKTLEPAYNSIEQRKDKELFFIFEKK</sequence>
<keyword evidence="1" id="KW-0597">Phosphoprotein</keyword>
<keyword evidence="2 5" id="KW-0489">Methyltransferase</keyword>
<evidence type="ECO:0000256" key="1">
    <source>
        <dbReference type="ARBA" id="ARBA00022553"/>
    </source>
</evidence>
<dbReference type="EMBL" id="SMGI01000003">
    <property type="protein sequence ID" value="TCK66614.1"/>
    <property type="molecule type" value="Genomic_DNA"/>
</dbReference>
<dbReference type="InterPro" id="IPR008854">
    <property type="entry name" value="TPMT"/>
</dbReference>
<evidence type="ECO:0000256" key="3">
    <source>
        <dbReference type="ARBA" id="ARBA00022679"/>
    </source>
</evidence>
<dbReference type="Gene3D" id="3.40.50.150">
    <property type="entry name" value="Vaccinia Virus protein VP39"/>
    <property type="match status" value="1"/>
</dbReference>
<dbReference type="GO" id="GO:0032259">
    <property type="term" value="P:methylation"/>
    <property type="evidence" value="ECO:0007669"/>
    <property type="project" value="UniProtKB-KW"/>
</dbReference>
<keyword evidence="3 5" id="KW-0808">Transferase</keyword>
<protein>
    <submittedName>
        <fullName evidence="5">Thiopurine S-methyltransferase</fullName>
    </submittedName>
</protein>
<evidence type="ECO:0000313" key="5">
    <source>
        <dbReference type="EMBL" id="TCK66614.1"/>
    </source>
</evidence>
<evidence type="ECO:0000256" key="4">
    <source>
        <dbReference type="ARBA" id="ARBA00022691"/>
    </source>
</evidence>
<dbReference type="AlphaFoldDB" id="A0A4R1KNG5"/>
<reference evidence="5 6" key="1">
    <citation type="journal article" date="2015" name="Stand. Genomic Sci.">
        <title>Genomic Encyclopedia of Bacterial and Archaeal Type Strains, Phase III: the genomes of soil and plant-associated and newly described type strains.</title>
        <authorList>
            <person name="Whitman W.B."/>
            <person name="Woyke T."/>
            <person name="Klenk H.P."/>
            <person name="Zhou Y."/>
            <person name="Lilburn T.G."/>
            <person name="Beck B.J."/>
            <person name="De Vos P."/>
            <person name="Vandamme P."/>
            <person name="Eisen J.A."/>
            <person name="Garrity G."/>
            <person name="Hugenholtz P."/>
            <person name="Kyrpides N.C."/>
        </authorList>
    </citation>
    <scope>NUCLEOTIDE SEQUENCE [LARGE SCALE GENOMIC DNA]</scope>
    <source>
        <strain evidence="5 6">CECT 8445</strain>
    </source>
</reference>
<dbReference type="Pfam" id="PF05724">
    <property type="entry name" value="TPMT"/>
    <property type="match status" value="1"/>
</dbReference>
<dbReference type="PANTHER" id="PTHR32183">
    <property type="match status" value="1"/>
</dbReference>
<dbReference type="InterPro" id="IPR029063">
    <property type="entry name" value="SAM-dependent_MTases_sf"/>
</dbReference>
<gene>
    <name evidence="5" type="ORF">DFQ05_1882</name>
</gene>
<evidence type="ECO:0000256" key="2">
    <source>
        <dbReference type="ARBA" id="ARBA00022603"/>
    </source>
</evidence>
<comment type="caution">
    <text evidence="5">The sequence shown here is derived from an EMBL/GenBank/DDBJ whole genome shotgun (WGS) entry which is preliminary data.</text>
</comment>
<proteinExistence type="predicted"/>
<accession>A0A4R1KNG5</accession>
<evidence type="ECO:0000313" key="6">
    <source>
        <dbReference type="Proteomes" id="UP000295714"/>
    </source>
</evidence>
<keyword evidence="6" id="KW-1185">Reference proteome</keyword>
<keyword evidence="4" id="KW-0949">S-adenosyl-L-methionine</keyword>
<organism evidence="5 6">
    <name type="scientific">Winogradskyella wandonensis</name>
    <dbReference type="NCBI Taxonomy" id="1442586"/>
    <lineage>
        <taxon>Bacteria</taxon>
        <taxon>Pseudomonadati</taxon>
        <taxon>Bacteroidota</taxon>
        <taxon>Flavobacteriia</taxon>
        <taxon>Flavobacteriales</taxon>
        <taxon>Flavobacteriaceae</taxon>
        <taxon>Winogradskyella</taxon>
    </lineage>
</organism>
<dbReference type="RefSeq" id="WP_132705139.1">
    <property type="nucleotide sequence ID" value="NZ_SMGI01000003.1"/>
</dbReference>
<dbReference type="GO" id="GO:0008757">
    <property type="term" value="F:S-adenosylmethionine-dependent methyltransferase activity"/>
    <property type="evidence" value="ECO:0007669"/>
    <property type="project" value="InterPro"/>
</dbReference>